<reference evidence="3" key="1">
    <citation type="journal article" date="2019" name="Plant Biotechnol. J.">
        <title>Genome sequencing of the Australian wild diploid species Gossypium australe highlights disease resistance and delayed gland morphogenesis.</title>
        <authorList>
            <person name="Cai Y."/>
            <person name="Cai X."/>
            <person name="Wang Q."/>
            <person name="Wang P."/>
            <person name="Zhang Y."/>
            <person name="Cai C."/>
            <person name="Xu Y."/>
            <person name="Wang K."/>
            <person name="Zhou Z."/>
            <person name="Wang C."/>
            <person name="Geng S."/>
            <person name="Li B."/>
            <person name="Dong Q."/>
            <person name="Hou Y."/>
            <person name="Wang H."/>
            <person name="Ai P."/>
            <person name="Liu Z."/>
            <person name="Yi F."/>
            <person name="Sun M."/>
            <person name="An G."/>
            <person name="Cheng J."/>
            <person name="Zhang Y."/>
            <person name="Shi Q."/>
            <person name="Xie Y."/>
            <person name="Shi X."/>
            <person name="Chang Y."/>
            <person name="Huang F."/>
            <person name="Chen Y."/>
            <person name="Hong S."/>
            <person name="Mi L."/>
            <person name="Sun Q."/>
            <person name="Zhang L."/>
            <person name="Zhou B."/>
            <person name="Peng R."/>
            <person name="Zhang X."/>
            <person name="Liu F."/>
        </authorList>
    </citation>
    <scope>NUCLEOTIDE SEQUENCE [LARGE SCALE GENOMIC DNA]</scope>
    <source>
        <strain evidence="3">cv. PA1801</strain>
    </source>
</reference>
<keyword evidence="2" id="KW-0675">Receptor</keyword>
<proteinExistence type="predicted"/>
<dbReference type="PANTHER" id="PTHR46148">
    <property type="entry name" value="CHROMO DOMAIN-CONTAINING PROTEIN"/>
    <property type="match status" value="1"/>
</dbReference>
<dbReference type="EMBL" id="SMMG02000001">
    <property type="protein sequence ID" value="KAA3486886.1"/>
    <property type="molecule type" value="Genomic_DNA"/>
</dbReference>
<evidence type="ECO:0000313" key="3">
    <source>
        <dbReference type="Proteomes" id="UP000325315"/>
    </source>
</evidence>
<keyword evidence="3" id="KW-1185">Reference proteome</keyword>
<organism evidence="2 3">
    <name type="scientific">Gossypium australe</name>
    <dbReference type="NCBI Taxonomy" id="47621"/>
    <lineage>
        <taxon>Eukaryota</taxon>
        <taxon>Viridiplantae</taxon>
        <taxon>Streptophyta</taxon>
        <taxon>Embryophyta</taxon>
        <taxon>Tracheophyta</taxon>
        <taxon>Spermatophyta</taxon>
        <taxon>Magnoliopsida</taxon>
        <taxon>eudicotyledons</taxon>
        <taxon>Gunneridae</taxon>
        <taxon>Pentapetalae</taxon>
        <taxon>rosids</taxon>
        <taxon>malvids</taxon>
        <taxon>Malvales</taxon>
        <taxon>Malvaceae</taxon>
        <taxon>Malvoideae</taxon>
        <taxon>Gossypium</taxon>
    </lineage>
</organism>
<sequence length="108" mass="12688">MWKKILRFGQKGKLNRRIIGSYEIIERIRPVAYRLALPSELEKIHNMLRRYQSDPSHVISPSEIEIQPDMTILAREIKELRNKCIALVRKSSGNITELKRLHGSLRKL</sequence>
<name>A0A5B6WZP0_9ROSI</name>
<comment type="caution">
    <text evidence="2">The sequence shown here is derived from an EMBL/GenBank/DDBJ whole genome shotgun (WGS) entry which is preliminary data.</text>
</comment>
<evidence type="ECO:0000313" key="2">
    <source>
        <dbReference type="EMBL" id="KAA3486886.1"/>
    </source>
</evidence>
<keyword evidence="2" id="KW-0418">Kinase</keyword>
<keyword evidence="2" id="KW-0808">Transferase</keyword>
<dbReference type="GO" id="GO:0016301">
    <property type="term" value="F:kinase activity"/>
    <property type="evidence" value="ECO:0007669"/>
    <property type="project" value="UniProtKB-KW"/>
</dbReference>
<dbReference type="InterPro" id="IPR056924">
    <property type="entry name" value="SH3_Tf2-1"/>
</dbReference>
<gene>
    <name evidence="2" type="ORF">EPI10_030755</name>
</gene>
<dbReference type="Pfam" id="PF24626">
    <property type="entry name" value="SH3_Tf2-1"/>
    <property type="match status" value="1"/>
</dbReference>
<protein>
    <submittedName>
        <fullName evidence="2">Receptor-like protein kinase</fullName>
    </submittedName>
</protein>
<dbReference type="AlphaFoldDB" id="A0A5B6WZP0"/>
<dbReference type="OrthoDB" id="10057618at2759"/>
<feature type="domain" description="Tf2-1-like SH3-like" evidence="1">
    <location>
        <begin position="4"/>
        <end position="46"/>
    </location>
</feature>
<evidence type="ECO:0000259" key="1">
    <source>
        <dbReference type="Pfam" id="PF24626"/>
    </source>
</evidence>
<dbReference type="PANTHER" id="PTHR46148:SF44">
    <property type="entry name" value="GAG-POL POLYPROTEIN"/>
    <property type="match status" value="1"/>
</dbReference>
<dbReference type="Proteomes" id="UP000325315">
    <property type="component" value="Unassembled WGS sequence"/>
</dbReference>
<accession>A0A5B6WZP0</accession>